<evidence type="ECO:0000256" key="5">
    <source>
        <dbReference type="ARBA" id="ARBA00023002"/>
    </source>
</evidence>
<evidence type="ECO:0000256" key="4">
    <source>
        <dbReference type="ARBA" id="ARBA00022827"/>
    </source>
</evidence>
<evidence type="ECO:0000313" key="7">
    <source>
        <dbReference type="EMBL" id="WIX75706.1"/>
    </source>
</evidence>
<dbReference type="InterPro" id="IPR036318">
    <property type="entry name" value="FAD-bd_PCMH-like_sf"/>
</dbReference>
<keyword evidence="4" id="KW-0274">FAD</keyword>
<dbReference type="InterPro" id="IPR016167">
    <property type="entry name" value="FAD-bd_PCMH_sub1"/>
</dbReference>
<dbReference type="GO" id="GO:0016491">
    <property type="term" value="F:oxidoreductase activity"/>
    <property type="evidence" value="ECO:0007669"/>
    <property type="project" value="UniProtKB-KW"/>
</dbReference>
<keyword evidence="5" id="KW-0560">Oxidoreductase</keyword>
<evidence type="ECO:0000313" key="8">
    <source>
        <dbReference type="Proteomes" id="UP001236014"/>
    </source>
</evidence>
<proteinExistence type="inferred from homology"/>
<dbReference type="Gene3D" id="3.40.462.20">
    <property type="match status" value="1"/>
</dbReference>
<dbReference type="InterPro" id="IPR050416">
    <property type="entry name" value="FAD-linked_Oxidoreductase"/>
</dbReference>
<dbReference type="Gene3D" id="3.30.465.10">
    <property type="match status" value="1"/>
</dbReference>
<keyword evidence="3" id="KW-0285">Flavoprotein</keyword>
<dbReference type="InterPro" id="IPR012951">
    <property type="entry name" value="BBE"/>
</dbReference>
<sequence length="483" mass="50531">MTISRRTFLRVSGAAVPVAAGLGATTPDTAPGRWAALRRRLSGALLVPGDAGYEAARHGYFTLYDHHPAAIARCGREADVQACVDFAAQHGIPVAARSGGHSYVGYSTVDGGLVVDVGRLDGIRVLGHGRAVVGAGARLGPVYQALGSAGRALAAGTCPTVGIAGLTLGGGVGVLGRKLGLTCDQLESARVVTADGVARTVSAHQYADLFWALRGGGGGNFGIVTSFTFRTAEAPNLTSFSLQFPPETTATLLAEWQDWQPRMPDELWSDLGLGATAANFGGCFVGPRSRLKPILDDFVRRVGAAPQKREEPETDFLGAMRYFAACTDLAGSACGPGWGGGAGKIGTAAYVATSRMLMRPAKDPAAVLELLSEDPDSYTIVDGGGGAIARGDSAFPHRRALASFQFIHGLEHATETAARRAIGRIRDGLGPEFGTTGYVNYLDPEMPDWGQAYYGGNLPRLRALARRYDPDRVFAFPQGVTPA</sequence>
<protein>
    <submittedName>
        <fullName evidence="7">FAD-binding oxidoreductase</fullName>
    </submittedName>
</protein>
<reference evidence="7 8" key="1">
    <citation type="submission" date="2023-06" db="EMBL/GenBank/DDBJ databases">
        <authorList>
            <person name="Oyuntsetseg B."/>
            <person name="Kim S.B."/>
        </authorList>
    </citation>
    <scope>NUCLEOTIDE SEQUENCE [LARGE SCALE GENOMIC DNA]</scope>
    <source>
        <strain evidence="7 8">2-15</strain>
    </source>
</reference>
<evidence type="ECO:0000256" key="2">
    <source>
        <dbReference type="ARBA" id="ARBA00005466"/>
    </source>
</evidence>
<dbReference type="PROSITE" id="PS00862">
    <property type="entry name" value="OX2_COVAL_FAD"/>
    <property type="match status" value="1"/>
</dbReference>
<dbReference type="Pfam" id="PF01565">
    <property type="entry name" value="FAD_binding_4"/>
    <property type="match status" value="1"/>
</dbReference>
<name>A0A9Y2IAJ1_9PSEU</name>
<comment type="similarity">
    <text evidence="2">Belongs to the oxygen-dependent FAD-linked oxidoreductase family.</text>
</comment>
<dbReference type="EMBL" id="CP127294">
    <property type="protein sequence ID" value="WIX75706.1"/>
    <property type="molecule type" value="Genomic_DNA"/>
</dbReference>
<gene>
    <name evidence="7" type="ORF">QRX50_29985</name>
</gene>
<dbReference type="SUPFAM" id="SSF56176">
    <property type="entry name" value="FAD-binding/transporter-associated domain-like"/>
    <property type="match status" value="1"/>
</dbReference>
<dbReference type="Proteomes" id="UP001236014">
    <property type="component" value="Chromosome"/>
</dbReference>
<organism evidence="7 8">
    <name type="scientific">Amycolatopsis carbonis</name>
    <dbReference type="NCBI Taxonomy" id="715471"/>
    <lineage>
        <taxon>Bacteria</taxon>
        <taxon>Bacillati</taxon>
        <taxon>Actinomycetota</taxon>
        <taxon>Actinomycetes</taxon>
        <taxon>Pseudonocardiales</taxon>
        <taxon>Pseudonocardiaceae</taxon>
        <taxon>Amycolatopsis</taxon>
    </lineage>
</organism>
<dbReference type="KEGG" id="acab:QRX50_29985"/>
<dbReference type="PROSITE" id="PS51387">
    <property type="entry name" value="FAD_PCMH"/>
    <property type="match status" value="1"/>
</dbReference>
<dbReference type="InterPro" id="IPR006093">
    <property type="entry name" value="Oxy_OxRdtase_FAD_BS"/>
</dbReference>
<dbReference type="Pfam" id="PF08031">
    <property type="entry name" value="BBE"/>
    <property type="match status" value="1"/>
</dbReference>
<dbReference type="RefSeq" id="WP_285966470.1">
    <property type="nucleotide sequence ID" value="NZ_CP127294.1"/>
</dbReference>
<dbReference type="PANTHER" id="PTHR42973:SF39">
    <property type="entry name" value="FAD-BINDING PCMH-TYPE DOMAIN-CONTAINING PROTEIN"/>
    <property type="match status" value="1"/>
</dbReference>
<dbReference type="InterPro" id="IPR006094">
    <property type="entry name" value="Oxid_FAD_bind_N"/>
</dbReference>
<dbReference type="InterPro" id="IPR016169">
    <property type="entry name" value="FAD-bd_PCMH_sub2"/>
</dbReference>
<dbReference type="InterPro" id="IPR016166">
    <property type="entry name" value="FAD-bd_PCMH"/>
</dbReference>
<dbReference type="PROSITE" id="PS51318">
    <property type="entry name" value="TAT"/>
    <property type="match status" value="1"/>
</dbReference>
<feature type="domain" description="FAD-binding PCMH-type" evidence="6">
    <location>
        <begin position="64"/>
        <end position="234"/>
    </location>
</feature>
<dbReference type="AlphaFoldDB" id="A0A9Y2IAJ1"/>
<comment type="cofactor">
    <cofactor evidence="1">
        <name>FAD</name>
        <dbReference type="ChEBI" id="CHEBI:57692"/>
    </cofactor>
</comment>
<dbReference type="InterPro" id="IPR006311">
    <property type="entry name" value="TAT_signal"/>
</dbReference>
<dbReference type="GO" id="GO:0071949">
    <property type="term" value="F:FAD binding"/>
    <property type="evidence" value="ECO:0007669"/>
    <property type="project" value="InterPro"/>
</dbReference>
<evidence type="ECO:0000256" key="1">
    <source>
        <dbReference type="ARBA" id="ARBA00001974"/>
    </source>
</evidence>
<evidence type="ECO:0000259" key="6">
    <source>
        <dbReference type="PROSITE" id="PS51387"/>
    </source>
</evidence>
<dbReference type="Gene3D" id="3.30.43.10">
    <property type="entry name" value="Uridine Diphospho-n-acetylenolpyruvylglucosamine Reductase, domain 2"/>
    <property type="match status" value="1"/>
</dbReference>
<evidence type="ECO:0000256" key="3">
    <source>
        <dbReference type="ARBA" id="ARBA00022630"/>
    </source>
</evidence>
<accession>A0A9Y2IAJ1</accession>
<keyword evidence="8" id="KW-1185">Reference proteome</keyword>
<dbReference type="PANTHER" id="PTHR42973">
    <property type="entry name" value="BINDING OXIDOREDUCTASE, PUTATIVE (AFU_ORTHOLOGUE AFUA_1G17690)-RELATED"/>
    <property type="match status" value="1"/>
</dbReference>